<dbReference type="InterPro" id="IPR011330">
    <property type="entry name" value="Glyco_hydro/deAcase_b/a-brl"/>
</dbReference>
<organism evidence="5 6">
    <name type="scientific">Marinactinospora thermotolerans DSM 45154</name>
    <dbReference type="NCBI Taxonomy" id="1122192"/>
    <lineage>
        <taxon>Bacteria</taxon>
        <taxon>Bacillati</taxon>
        <taxon>Actinomycetota</taxon>
        <taxon>Actinomycetes</taxon>
        <taxon>Streptosporangiales</taxon>
        <taxon>Nocardiopsidaceae</taxon>
        <taxon>Marinactinospora</taxon>
    </lineage>
</organism>
<dbReference type="PROSITE" id="PS51677">
    <property type="entry name" value="NODB"/>
    <property type="match status" value="1"/>
</dbReference>
<evidence type="ECO:0000256" key="2">
    <source>
        <dbReference type="ARBA" id="ARBA00022801"/>
    </source>
</evidence>
<dbReference type="AlphaFoldDB" id="A0A1T4P2U0"/>
<dbReference type="Gene3D" id="3.20.20.370">
    <property type="entry name" value="Glycoside hydrolase/deacetylase"/>
    <property type="match status" value="1"/>
</dbReference>
<dbReference type="Proteomes" id="UP000190637">
    <property type="component" value="Unassembled WGS sequence"/>
</dbReference>
<dbReference type="InterPro" id="IPR050248">
    <property type="entry name" value="Polysacc_deacetylase_ArnD"/>
</dbReference>
<dbReference type="Pfam" id="PF01522">
    <property type="entry name" value="Polysacc_deac_1"/>
    <property type="match status" value="1"/>
</dbReference>
<feature type="domain" description="NodB homology" evidence="4">
    <location>
        <begin position="314"/>
        <end position="487"/>
    </location>
</feature>
<dbReference type="GO" id="GO:0016020">
    <property type="term" value="C:membrane"/>
    <property type="evidence" value="ECO:0007669"/>
    <property type="project" value="TreeGrafter"/>
</dbReference>
<dbReference type="GO" id="GO:0046872">
    <property type="term" value="F:metal ion binding"/>
    <property type="evidence" value="ECO:0007669"/>
    <property type="project" value="UniProtKB-KW"/>
</dbReference>
<keyword evidence="1" id="KW-0479">Metal-binding</keyword>
<dbReference type="SUPFAM" id="SSF88713">
    <property type="entry name" value="Glycoside hydrolase/deacetylase"/>
    <property type="match status" value="1"/>
</dbReference>
<evidence type="ECO:0000313" key="6">
    <source>
        <dbReference type="Proteomes" id="UP000190637"/>
    </source>
</evidence>
<dbReference type="PANTHER" id="PTHR10587">
    <property type="entry name" value="GLYCOSYL TRANSFERASE-RELATED"/>
    <property type="match status" value="1"/>
</dbReference>
<sequence length="508" mass="53749">MFSVTFLAGTAQGRAFRSFSIVMALSCATACSAIPGLEKLMGSTGNTPSGLVTVTSDRLPGLREQHLSTPGDAATSMRLPVVPGADPFTSELRTTMAERQTDFLTAKDGAAGDSPRALDQEAVLLAASPHALGARIVSRIQAGGDTSVTATTRWYDVRSGAVLPWTALLRGEPAIGVLTAQVADSLEEGGIAPERLPGGLREATTQAPDSEAVSTAPAPTDADAAWKLARRLTGSPLEDIGFDAAGNVVVSFSPGELPTADGTGLQVVLDQDDTEPLLSEFGALARTAATTDPARKVEPAAADPVPALDCDRVPCVALTFDDGPGAHTARLLEYLEGYSARATFYVLGELVGDHADLMRGAVGAGHEYGGHSWRHDDLTTLSGAEVAEDTERTSRAIEEIIGAPPRTMRPPYGSYNDSTREHVGLPMIMWDLDTRDWLTQDTAQTVDTTLSDTRPGSIVLLHDVHKSTVDAVPEILRGLTEKGYHFVTVSELFGSAELRPGELYYRRD</sequence>
<evidence type="ECO:0000256" key="1">
    <source>
        <dbReference type="ARBA" id="ARBA00022723"/>
    </source>
</evidence>
<keyword evidence="2" id="KW-0378">Hydrolase</keyword>
<keyword evidence="6" id="KW-1185">Reference proteome</keyword>
<evidence type="ECO:0000259" key="4">
    <source>
        <dbReference type="PROSITE" id="PS51677"/>
    </source>
</evidence>
<dbReference type="EMBL" id="FUWS01000004">
    <property type="protein sequence ID" value="SJZ85920.1"/>
    <property type="molecule type" value="Genomic_DNA"/>
</dbReference>
<proteinExistence type="predicted"/>
<reference evidence="5 6" key="1">
    <citation type="submission" date="2017-02" db="EMBL/GenBank/DDBJ databases">
        <authorList>
            <person name="Peterson S.W."/>
        </authorList>
    </citation>
    <scope>NUCLEOTIDE SEQUENCE [LARGE SCALE GENOMIC DNA]</scope>
    <source>
        <strain evidence="5 6">DSM 45154</strain>
    </source>
</reference>
<dbReference type="GO" id="GO:0005975">
    <property type="term" value="P:carbohydrate metabolic process"/>
    <property type="evidence" value="ECO:0007669"/>
    <property type="project" value="InterPro"/>
</dbReference>
<evidence type="ECO:0000313" key="5">
    <source>
        <dbReference type="EMBL" id="SJZ85920.1"/>
    </source>
</evidence>
<dbReference type="RefSeq" id="WP_235000849.1">
    <property type="nucleotide sequence ID" value="NZ_FUWS01000004.1"/>
</dbReference>
<dbReference type="InterPro" id="IPR002509">
    <property type="entry name" value="NODB_dom"/>
</dbReference>
<feature type="region of interest" description="Disordered" evidence="3">
    <location>
        <begin position="190"/>
        <end position="219"/>
    </location>
</feature>
<dbReference type="GO" id="GO:0016810">
    <property type="term" value="F:hydrolase activity, acting on carbon-nitrogen (but not peptide) bonds"/>
    <property type="evidence" value="ECO:0007669"/>
    <property type="project" value="InterPro"/>
</dbReference>
<dbReference type="STRING" id="1122192.SAMN02745673_01607"/>
<accession>A0A1T4P2U0</accession>
<protein>
    <submittedName>
        <fullName evidence="5">Peptidoglycan/xylan/chitin deacetylase, PgdA/CDA1 family</fullName>
    </submittedName>
</protein>
<dbReference type="PANTHER" id="PTHR10587:SF133">
    <property type="entry name" value="CHITIN DEACETYLASE 1-RELATED"/>
    <property type="match status" value="1"/>
</dbReference>
<name>A0A1T4P2U0_9ACTN</name>
<evidence type="ECO:0000256" key="3">
    <source>
        <dbReference type="SAM" id="MobiDB-lite"/>
    </source>
</evidence>
<gene>
    <name evidence="5" type="ORF">SAMN02745673_01607</name>
</gene>